<feature type="region of interest" description="Disordered" evidence="1">
    <location>
        <begin position="1"/>
        <end position="30"/>
    </location>
</feature>
<dbReference type="GeneID" id="9683880"/>
<feature type="region of interest" description="Disordered" evidence="1">
    <location>
        <begin position="58"/>
        <end position="101"/>
    </location>
</feature>
<sequence length="167" mass="17670">MTGPRVIPARAPCARASPTRPRRAARTSRGVATRALPPANEVAGFVIGVRRVAIPIPIPTPTPTPTPIPTRSLVREPPSRRVLRPSPSLTSRSRSVHDHRPQGGLVALVLSINKLDAVIARAQVRGFEESSGKKGTTRSPSGGGGGNIFVVPDDDDDDDDDDDARTP</sequence>
<reference evidence="2 3" key="1">
    <citation type="journal article" date="2009" name="Science">
        <title>Green evolution and dynamic adaptations revealed by genomes of the marine picoeukaryotes Micromonas.</title>
        <authorList>
            <person name="Worden A.Z."/>
            <person name="Lee J.H."/>
            <person name="Mock T."/>
            <person name="Rouze P."/>
            <person name="Simmons M.P."/>
            <person name="Aerts A.L."/>
            <person name="Allen A.E."/>
            <person name="Cuvelier M.L."/>
            <person name="Derelle E."/>
            <person name="Everett M.V."/>
            <person name="Foulon E."/>
            <person name="Grimwood J."/>
            <person name="Gundlach H."/>
            <person name="Henrissat B."/>
            <person name="Napoli C."/>
            <person name="McDonald S.M."/>
            <person name="Parker M.S."/>
            <person name="Rombauts S."/>
            <person name="Salamov A."/>
            <person name="Von Dassow P."/>
            <person name="Badger J.H."/>
            <person name="Coutinho P.M."/>
            <person name="Demir E."/>
            <person name="Dubchak I."/>
            <person name="Gentemann C."/>
            <person name="Eikrem W."/>
            <person name="Gready J.E."/>
            <person name="John U."/>
            <person name="Lanier W."/>
            <person name="Lindquist E.A."/>
            <person name="Lucas S."/>
            <person name="Mayer K.F."/>
            <person name="Moreau H."/>
            <person name="Not F."/>
            <person name="Otillar R."/>
            <person name="Panaud O."/>
            <person name="Pangilinan J."/>
            <person name="Paulsen I."/>
            <person name="Piegu B."/>
            <person name="Poliakov A."/>
            <person name="Robbens S."/>
            <person name="Schmutz J."/>
            <person name="Toulza E."/>
            <person name="Wyss T."/>
            <person name="Zelensky A."/>
            <person name="Zhou K."/>
            <person name="Armbrust E.V."/>
            <person name="Bhattacharya D."/>
            <person name="Goodenough U.W."/>
            <person name="Van de Peer Y."/>
            <person name="Grigoriev I.V."/>
        </authorList>
    </citation>
    <scope>NUCLEOTIDE SEQUENCE [LARGE SCALE GENOMIC DNA]</scope>
    <source>
        <strain evidence="2 3">CCMP1545</strain>
    </source>
</reference>
<gene>
    <name evidence="2" type="ORF">MICPUCDRAFT_57968</name>
</gene>
<evidence type="ECO:0000256" key="1">
    <source>
        <dbReference type="SAM" id="MobiDB-lite"/>
    </source>
</evidence>
<dbReference type="Proteomes" id="UP000001876">
    <property type="component" value="Unassembled WGS sequence"/>
</dbReference>
<feature type="compositionally biased region" description="Low complexity" evidence="1">
    <location>
        <begin position="84"/>
        <end position="93"/>
    </location>
</feature>
<dbReference type="KEGG" id="mpp:MICPUCDRAFT_57968"/>
<feature type="region of interest" description="Disordered" evidence="1">
    <location>
        <begin position="124"/>
        <end position="167"/>
    </location>
</feature>
<keyword evidence="3" id="KW-1185">Reference proteome</keyword>
<accession>C1MT81</accession>
<feature type="compositionally biased region" description="Pro residues" evidence="1">
    <location>
        <begin position="58"/>
        <end position="68"/>
    </location>
</feature>
<name>C1MT81_MICPC</name>
<proteinExistence type="predicted"/>
<evidence type="ECO:0000313" key="3">
    <source>
        <dbReference type="Proteomes" id="UP000001876"/>
    </source>
</evidence>
<dbReference type="RefSeq" id="XP_003058819.1">
    <property type="nucleotide sequence ID" value="XM_003058773.1"/>
</dbReference>
<feature type="compositionally biased region" description="Acidic residues" evidence="1">
    <location>
        <begin position="152"/>
        <end position="167"/>
    </location>
</feature>
<feature type="compositionally biased region" description="Low complexity" evidence="1">
    <location>
        <begin position="8"/>
        <end position="19"/>
    </location>
</feature>
<dbReference type="AlphaFoldDB" id="C1MT81"/>
<protein>
    <submittedName>
        <fullName evidence="2">Predicted protein</fullName>
    </submittedName>
</protein>
<evidence type="ECO:0000313" key="2">
    <source>
        <dbReference type="EMBL" id="EEH57274.1"/>
    </source>
</evidence>
<dbReference type="EMBL" id="GG663739">
    <property type="protein sequence ID" value="EEH57274.1"/>
    <property type="molecule type" value="Genomic_DNA"/>
</dbReference>
<organism evidence="3">
    <name type="scientific">Micromonas pusilla (strain CCMP1545)</name>
    <name type="common">Picoplanktonic green alga</name>
    <dbReference type="NCBI Taxonomy" id="564608"/>
    <lineage>
        <taxon>Eukaryota</taxon>
        <taxon>Viridiplantae</taxon>
        <taxon>Chlorophyta</taxon>
        <taxon>Mamiellophyceae</taxon>
        <taxon>Mamiellales</taxon>
        <taxon>Mamiellaceae</taxon>
        <taxon>Micromonas</taxon>
    </lineage>
</organism>